<feature type="transmembrane region" description="Helical" evidence="1">
    <location>
        <begin position="79"/>
        <end position="98"/>
    </location>
</feature>
<dbReference type="Pfam" id="PF11158">
    <property type="entry name" value="DUF2938"/>
    <property type="match status" value="1"/>
</dbReference>
<gene>
    <name evidence="2" type="ORF">NCTC11179_00186</name>
</gene>
<reference evidence="2 3" key="1">
    <citation type="submission" date="2018-06" db="EMBL/GenBank/DDBJ databases">
        <authorList>
            <consortium name="Pathogen Informatics"/>
            <person name="Doyle S."/>
        </authorList>
    </citation>
    <scope>NUCLEOTIDE SEQUENCE [LARGE SCALE GENOMIC DNA]</scope>
    <source>
        <strain evidence="2 3">NCTC11179</strain>
    </source>
</reference>
<organism evidence="2 3">
    <name type="scientific">Myroides odoratus</name>
    <name type="common">Flavobacterium odoratum</name>
    <dbReference type="NCBI Taxonomy" id="256"/>
    <lineage>
        <taxon>Bacteria</taxon>
        <taxon>Pseudomonadati</taxon>
        <taxon>Bacteroidota</taxon>
        <taxon>Flavobacteriia</taxon>
        <taxon>Flavobacteriales</taxon>
        <taxon>Flavobacteriaceae</taxon>
        <taxon>Myroides</taxon>
    </lineage>
</organism>
<protein>
    <submittedName>
        <fullName evidence="2">Protein of uncharacterized function (DUF2938)</fullName>
    </submittedName>
</protein>
<sequence>MMNTILQLIGYSIVIGVSATIFMDLYALVLKKVFNIPSLNYAFLGRWIGHFKHGVFSHANIMQATPIAGERAIGWAAHYFIGITFAFVLLLIWGVAWVGHPTVIPALLIGILTTVAPFFMMQPAFGFGIAASKTPQPQTARLRSLMAHTIYGVGLYLGGLVLHAILFS</sequence>
<evidence type="ECO:0000256" key="1">
    <source>
        <dbReference type="SAM" id="Phobius"/>
    </source>
</evidence>
<evidence type="ECO:0000313" key="2">
    <source>
        <dbReference type="EMBL" id="STZ26664.1"/>
    </source>
</evidence>
<feature type="transmembrane region" description="Helical" evidence="1">
    <location>
        <begin position="145"/>
        <end position="166"/>
    </location>
</feature>
<proteinExistence type="predicted"/>
<dbReference type="InterPro" id="IPR021329">
    <property type="entry name" value="DUF2938"/>
</dbReference>
<accession>A0A378RI78</accession>
<feature type="transmembrane region" description="Helical" evidence="1">
    <location>
        <begin position="6"/>
        <end position="29"/>
    </location>
</feature>
<keyword evidence="1" id="KW-0812">Transmembrane</keyword>
<dbReference type="AlphaFoldDB" id="A0A378RI78"/>
<dbReference type="Proteomes" id="UP000255024">
    <property type="component" value="Unassembled WGS sequence"/>
</dbReference>
<name>A0A378RI78_MYROD</name>
<keyword evidence="3" id="KW-1185">Reference proteome</keyword>
<dbReference type="EMBL" id="UGQL01000001">
    <property type="protein sequence ID" value="STZ26664.1"/>
    <property type="molecule type" value="Genomic_DNA"/>
</dbReference>
<evidence type="ECO:0000313" key="3">
    <source>
        <dbReference type="Proteomes" id="UP000255024"/>
    </source>
</evidence>
<keyword evidence="1" id="KW-0472">Membrane</keyword>
<feature type="transmembrane region" description="Helical" evidence="1">
    <location>
        <begin position="104"/>
        <end position="125"/>
    </location>
</feature>
<keyword evidence="1" id="KW-1133">Transmembrane helix</keyword>